<gene>
    <name evidence="11" type="ORF">ILUMI_00201</name>
</gene>
<keyword evidence="4" id="KW-0132">Cell division</keyword>
<evidence type="ECO:0000256" key="4">
    <source>
        <dbReference type="ARBA" id="ARBA00022618"/>
    </source>
</evidence>
<keyword evidence="3" id="KW-0158">Chromosome</keyword>
<organism evidence="11 12">
    <name type="scientific">Ignelater luminosus</name>
    <name type="common">Cucubano</name>
    <name type="synonym">Pyrophorus luminosus</name>
    <dbReference type="NCBI Taxonomy" id="2038154"/>
    <lineage>
        <taxon>Eukaryota</taxon>
        <taxon>Metazoa</taxon>
        <taxon>Ecdysozoa</taxon>
        <taxon>Arthropoda</taxon>
        <taxon>Hexapoda</taxon>
        <taxon>Insecta</taxon>
        <taxon>Pterygota</taxon>
        <taxon>Neoptera</taxon>
        <taxon>Endopterygota</taxon>
        <taxon>Coleoptera</taxon>
        <taxon>Polyphaga</taxon>
        <taxon>Elateriformia</taxon>
        <taxon>Elateroidea</taxon>
        <taxon>Elateridae</taxon>
        <taxon>Agrypninae</taxon>
        <taxon>Pyrophorini</taxon>
        <taxon>Ignelater</taxon>
    </lineage>
</organism>
<evidence type="ECO:0000256" key="5">
    <source>
        <dbReference type="ARBA" id="ARBA00022776"/>
    </source>
</evidence>
<dbReference type="GO" id="GO:0051301">
    <property type="term" value="P:cell division"/>
    <property type="evidence" value="ECO:0007669"/>
    <property type="project" value="UniProtKB-KW"/>
</dbReference>
<evidence type="ECO:0000313" key="12">
    <source>
        <dbReference type="Proteomes" id="UP000801492"/>
    </source>
</evidence>
<protein>
    <recommendedName>
        <fullName evidence="10">Kinetochore protein Nuf2 N-terminal domain-containing protein</fullName>
    </recommendedName>
</protein>
<comment type="similarity">
    <text evidence="2">Belongs to the NUF2 family.</text>
</comment>
<evidence type="ECO:0000313" key="11">
    <source>
        <dbReference type="EMBL" id="KAF2905970.1"/>
    </source>
</evidence>
<dbReference type="InterPro" id="IPR005549">
    <property type="entry name" value="Kinetochore_Nuf2_N"/>
</dbReference>
<keyword evidence="7" id="KW-0131">Cell cycle</keyword>
<comment type="subcellular location">
    <subcellularLocation>
        <location evidence="1">Chromosome</location>
        <location evidence="1">Centromere</location>
    </subcellularLocation>
</comment>
<dbReference type="InterPro" id="IPR038275">
    <property type="entry name" value="Nuf2_N_sf"/>
</dbReference>
<dbReference type="AlphaFoldDB" id="A0A8K0GIM7"/>
<dbReference type="GO" id="GO:0031262">
    <property type="term" value="C:Ndc80 complex"/>
    <property type="evidence" value="ECO:0007669"/>
    <property type="project" value="InterPro"/>
</dbReference>
<name>A0A8K0GIM7_IGNLU</name>
<dbReference type="Gene3D" id="1.10.418.60">
    <property type="entry name" value="Ncd80 complex, Nuf2 subunit"/>
    <property type="match status" value="1"/>
</dbReference>
<keyword evidence="8" id="KW-0137">Centromere</keyword>
<accession>A0A8K0GIM7</accession>
<feature type="coiled-coil region" evidence="9">
    <location>
        <begin position="150"/>
        <end position="233"/>
    </location>
</feature>
<evidence type="ECO:0000256" key="1">
    <source>
        <dbReference type="ARBA" id="ARBA00004584"/>
    </source>
</evidence>
<sequence>MAEYDTEMIIQSVQQYWPNFSITQHQLEHPTSEFVIEFYQMFEESMKNILSRMISGEDDVMEQPRTMNESIFSLLAYINKYLKNSVTHPEVDCVLTLTDMYEPTAKRTKIRFKILLSLLSFYESQITLFRDAIKKRIYQTQEHVAKKHEKEVLKEALAKEAEHLARMEDNCNRLQRELEKTNARYEDLQLQKADNDRKHIKLQLDLDAIMKTYENKEMLLTNVKTNIQHLNEQVVTTDSYKSMLDLKDNLVKRSGDLDVEIDCFVKNLAEKKPAVERFENLAKLNHELISNSEELMSLQNSVSIKNTELNTEQQNYQKRLDELKELNKNKLKSKENIVAMKEAIKSTDLKFSNDIINLQQDIEELKAETNKEETLQINMVNEKDLITAKNEALKKECDKITADVKELNLLYANTYENMLKAENEVTNGFNDFLNDISGTLKGKM</sequence>
<reference evidence="11" key="1">
    <citation type="submission" date="2019-08" db="EMBL/GenBank/DDBJ databases">
        <title>The genome of the North American firefly Photinus pyralis.</title>
        <authorList>
            <consortium name="Photinus pyralis genome working group"/>
            <person name="Fallon T.R."/>
            <person name="Sander Lower S.E."/>
            <person name="Weng J.-K."/>
        </authorList>
    </citation>
    <scope>NUCLEOTIDE SEQUENCE</scope>
    <source>
        <strain evidence="11">TRF0915ILg1</strain>
        <tissue evidence="11">Whole body</tissue>
    </source>
</reference>
<keyword evidence="5" id="KW-0498">Mitosis</keyword>
<evidence type="ECO:0000259" key="10">
    <source>
        <dbReference type="Pfam" id="PF03800"/>
    </source>
</evidence>
<evidence type="ECO:0000256" key="6">
    <source>
        <dbReference type="ARBA" id="ARBA00023054"/>
    </source>
</evidence>
<evidence type="ECO:0000256" key="8">
    <source>
        <dbReference type="ARBA" id="ARBA00023328"/>
    </source>
</evidence>
<proteinExistence type="inferred from homology"/>
<evidence type="ECO:0000256" key="7">
    <source>
        <dbReference type="ARBA" id="ARBA00023306"/>
    </source>
</evidence>
<comment type="caution">
    <text evidence="11">The sequence shown here is derived from an EMBL/GenBank/DDBJ whole genome shotgun (WGS) entry which is preliminary data.</text>
</comment>
<dbReference type="Pfam" id="PF03800">
    <property type="entry name" value="Nuf2"/>
    <property type="match status" value="1"/>
</dbReference>
<evidence type="ECO:0000256" key="2">
    <source>
        <dbReference type="ARBA" id="ARBA00005498"/>
    </source>
</evidence>
<evidence type="ECO:0000256" key="3">
    <source>
        <dbReference type="ARBA" id="ARBA00022454"/>
    </source>
</evidence>
<feature type="coiled-coil region" evidence="9">
    <location>
        <begin position="306"/>
        <end position="424"/>
    </location>
</feature>
<dbReference type="Proteomes" id="UP000801492">
    <property type="component" value="Unassembled WGS sequence"/>
</dbReference>
<keyword evidence="6 9" id="KW-0175">Coiled coil</keyword>
<feature type="domain" description="Kinetochore protein Nuf2 N-terminal" evidence="10">
    <location>
        <begin position="3"/>
        <end position="135"/>
    </location>
</feature>
<dbReference type="EMBL" id="VTPC01000391">
    <property type="protein sequence ID" value="KAF2905970.1"/>
    <property type="molecule type" value="Genomic_DNA"/>
</dbReference>
<keyword evidence="12" id="KW-1185">Reference proteome</keyword>
<evidence type="ECO:0000256" key="9">
    <source>
        <dbReference type="SAM" id="Coils"/>
    </source>
</evidence>
<dbReference type="OrthoDB" id="6728197at2759"/>